<dbReference type="STRING" id="313628.LNTAR_24104"/>
<evidence type="ECO:0000313" key="7">
    <source>
        <dbReference type="EMBL" id="EDM26250.1"/>
    </source>
</evidence>
<reference evidence="7 8" key="1">
    <citation type="journal article" date="2010" name="J. Bacteriol.">
        <title>Genome sequence of Lentisphaera araneosa HTCC2155T, the type species of the order Lentisphaerales in the phylum Lentisphaerae.</title>
        <authorList>
            <person name="Thrash J.C."/>
            <person name="Cho J.C."/>
            <person name="Vergin K.L."/>
            <person name="Morris R.M."/>
            <person name="Giovannoni S.J."/>
        </authorList>
    </citation>
    <scope>NUCLEOTIDE SEQUENCE [LARGE SCALE GENOMIC DNA]</scope>
    <source>
        <strain evidence="7 8">HTCC2155</strain>
    </source>
</reference>
<dbReference type="InterPro" id="IPR015422">
    <property type="entry name" value="PyrdxlP-dep_Trfase_small"/>
</dbReference>
<evidence type="ECO:0000256" key="1">
    <source>
        <dbReference type="ARBA" id="ARBA00001933"/>
    </source>
</evidence>
<evidence type="ECO:0000259" key="6">
    <source>
        <dbReference type="Pfam" id="PF00155"/>
    </source>
</evidence>
<dbReference type="Gene3D" id="3.90.1150.10">
    <property type="entry name" value="Aspartate Aminotransferase, domain 1"/>
    <property type="match status" value="1"/>
</dbReference>
<dbReference type="EMBL" id="ABCK01000018">
    <property type="protein sequence ID" value="EDM26250.1"/>
    <property type="molecule type" value="Genomic_DNA"/>
</dbReference>
<dbReference type="Pfam" id="PF00155">
    <property type="entry name" value="Aminotran_1_2"/>
    <property type="match status" value="1"/>
</dbReference>
<keyword evidence="4" id="KW-0456">Lyase</keyword>
<evidence type="ECO:0000256" key="5">
    <source>
        <dbReference type="ARBA" id="ARBA00037974"/>
    </source>
</evidence>
<organism evidence="7 8">
    <name type="scientific">Lentisphaera araneosa HTCC2155</name>
    <dbReference type="NCBI Taxonomy" id="313628"/>
    <lineage>
        <taxon>Bacteria</taxon>
        <taxon>Pseudomonadati</taxon>
        <taxon>Lentisphaerota</taxon>
        <taxon>Lentisphaeria</taxon>
        <taxon>Lentisphaerales</taxon>
        <taxon>Lentisphaeraceae</taxon>
        <taxon>Lentisphaera</taxon>
    </lineage>
</organism>
<dbReference type="GO" id="GO:0008483">
    <property type="term" value="F:transaminase activity"/>
    <property type="evidence" value="ECO:0007669"/>
    <property type="project" value="UniProtKB-KW"/>
</dbReference>
<comment type="similarity">
    <text evidence="5">Belongs to the class-II pyridoxal-phosphate-dependent aminotransferase family. MalY/PatB cystathionine beta-lyase subfamily.</text>
</comment>
<dbReference type="InterPro" id="IPR015424">
    <property type="entry name" value="PyrdxlP-dep_Trfase"/>
</dbReference>
<dbReference type="InterPro" id="IPR004839">
    <property type="entry name" value="Aminotransferase_I/II_large"/>
</dbReference>
<dbReference type="GO" id="GO:0047804">
    <property type="term" value="F:cysteine-S-conjugate beta-lyase activity"/>
    <property type="evidence" value="ECO:0007669"/>
    <property type="project" value="UniProtKB-EC"/>
</dbReference>
<dbReference type="Proteomes" id="UP000004947">
    <property type="component" value="Unassembled WGS sequence"/>
</dbReference>
<proteinExistence type="inferred from homology"/>
<evidence type="ECO:0000256" key="3">
    <source>
        <dbReference type="ARBA" id="ARBA00022898"/>
    </source>
</evidence>
<keyword evidence="8" id="KW-1185">Reference proteome</keyword>
<evidence type="ECO:0000313" key="8">
    <source>
        <dbReference type="Proteomes" id="UP000004947"/>
    </source>
</evidence>
<comment type="cofactor">
    <cofactor evidence="1">
        <name>pyridoxal 5'-phosphate</name>
        <dbReference type="ChEBI" id="CHEBI:597326"/>
    </cofactor>
</comment>
<keyword evidence="7" id="KW-0032">Aminotransferase</keyword>
<keyword evidence="7" id="KW-0808">Transferase</keyword>
<dbReference type="SUPFAM" id="SSF53383">
    <property type="entry name" value="PLP-dependent transferases"/>
    <property type="match status" value="1"/>
</dbReference>
<dbReference type="InterPro" id="IPR015421">
    <property type="entry name" value="PyrdxlP-dep_Trfase_major"/>
</dbReference>
<dbReference type="Gene3D" id="3.40.640.10">
    <property type="entry name" value="Type I PLP-dependent aspartate aminotransferase-like (Major domain)"/>
    <property type="match status" value="1"/>
</dbReference>
<dbReference type="PANTHER" id="PTHR43525:SF1">
    <property type="entry name" value="PROTEIN MALY"/>
    <property type="match status" value="1"/>
</dbReference>
<sequence>MTNFDHLPNRHNTGSYKWDKYKNTDIIPLWVADMDFVSPPCISEAMIESAQFGVFGYSEATESCEQAFINYVSEHHNIKPKAQELFWLPGLVCALHAVCRAYTQPGDEVITFTPIYPPFLYAPGNSGAKTVEVPLDPETHRPNMAWLRNAINEQTKVLLLCNPHNPVGICFSKEELAEIATICLENNIVLCSDEVHCDLILDPESQHHSIATISPEIAQQSVTLMAPSKTWNIAGLGCSIAYIPNDSLRRKFIRECRGKIPETNIAGLVAGEAAYRDGESWRLEVIDYLRGNLDLIEKFVAESNGKIRMQRPSATYLAWLDFRESGLANPAKELEAAGVGLSDGKDFGLAGYMRLNFGCPRSLLEEALKRIKSCLT</sequence>
<accession>A6DQ09</accession>
<comment type="caution">
    <text evidence="7">The sequence shown here is derived from an EMBL/GenBank/DDBJ whole genome shotgun (WGS) entry which is preliminary data.</text>
</comment>
<name>A6DQ09_9BACT</name>
<dbReference type="PANTHER" id="PTHR43525">
    <property type="entry name" value="PROTEIN MALY"/>
    <property type="match status" value="1"/>
</dbReference>
<dbReference type="AlphaFoldDB" id="A6DQ09"/>
<evidence type="ECO:0000256" key="4">
    <source>
        <dbReference type="ARBA" id="ARBA00023239"/>
    </source>
</evidence>
<dbReference type="EC" id="4.4.1.13" evidence="2"/>
<feature type="domain" description="Aminotransferase class I/classII large" evidence="6">
    <location>
        <begin position="25"/>
        <end position="371"/>
    </location>
</feature>
<dbReference type="NCBIfam" id="TIGR04350">
    <property type="entry name" value="C_S_lyase_PatB"/>
    <property type="match status" value="1"/>
</dbReference>
<protein>
    <recommendedName>
        <fullName evidence="2">cysteine-S-conjugate beta-lyase</fullName>
        <ecNumber evidence="2">4.4.1.13</ecNumber>
    </recommendedName>
</protein>
<keyword evidence="3" id="KW-0663">Pyridoxal phosphate</keyword>
<dbReference type="InterPro" id="IPR051798">
    <property type="entry name" value="Class-II_PLP-Dep_Aminotrans"/>
</dbReference>
<gene>
    <name evidence="7" type="ORF">LNTAR_24104</name>
</gene>
<dbReference type="eggNOG" id="COG1168">
    <property type="taxonomic scope" value="Bacteria"/>
</dbReference>
<dbReference type="GO" id="GO:0030170">
    <property type="term" value="F:pyridoxal phosphate binding"/>
    <property type="evidence" value="ECO:0007669"/>
    <property type="project" value="InterPro"/>
</dbReference>
<dbReference type="CDD" id="cd00609">
    <property type="entry name" value="AAT_like"/>
    <property type="match status" value="1"/>
</dbReference>
<dbReference type="InterPro" id="IPR027619">
    <property type="entry name" value="C-S_lyase_PatB-like"/>
</dbReference>
<evidence type="ECO:0000256" key="2">
    <source>
        <dbReference type="ARBA" id="ARBA00012224"/>
    </source>
</evidence>